<comment type="similarity">
    <text evidence="9">Belongs to the GTP cyclohydrolase II family.</text>
</comment>
<dbReference type="InterPro" id="IPR032677">
    <property type="entry name" value="GTP_cyclohydro_II"/>
</dbReference>
<dbReference type="Gene3D" id="3.40.50.10990">
    <property type="entry name" value="GTP cyclohydrolase II"/>
    <property type="match status" value="1"/>
</dbReference>
<proteinExistence type="inferred from homology"/>
<evidence type="ECO:0000256" key="7">
    <source>
        <dbReference type="ARBA" id="ARBA00023134"/>
    </source>
</evidence>
<organism evidence="11 12">
    <name type="scientific">Agaricicola taiwanensis</name>
    <dbReference type="NCBI Taxonomy" id="591372"/>
    <lineage>
        <taxon>Bacteria</taxon>
        <taxon>Pseudomonadati</taxon>
        <taxon>Pseudomonadota</taxon>
        <taxon>Alphaproteobacteria</taxon>
        <taxon>Rhodobacterales</taxon>
        <taxon>Paracoccaceae</taxon>
        <taxon>Agaricicola</taxon>
    </lineage>
</organism>
<feature type="binding site" evidence="9">
    <location>
        <position position="232"/>
    </location>
    <ligand>
        <name>Zn(2+)</name>
        <dbReference type="ChEBI" id="CHEBI:29105"/>
        <note>catalytic</note>
    </ligand>
</feature>
<feature type="binding site" evidence="9">
    <location>
        <begin position="227"/>
        <end position="231"/>
    </location>
    <ligand>
        <name>GTP</name>
        <dbReference type="ChEBI" id="CHEBI:37565"/>
    </ligand>
</feature>
<comment type="cofactor">
    <cofactor evidence="9">
        <name>Zn(2+)</name>
        <dbReference type="ChEBI" id="CHEBI:29105"/>
    </cofactor>
    <text evidence="9">Binds 1 zinc ion per subunit.</text>
</comment>
<feature type="binding site" evidence="9">
    <location>
        <position position="245"/>
    </location>
    <ligand>
        <name>Zn(2+)</name>
        <dbReference type="ChEBI" id="CHEBI:29105"/>
        <note>catalytic</note>
    </ligand>
</feature>
<evidence type="ECO:0000259" key="10">
    <source>
        <dbReference type="Pfam" id="PF00925"/>
    </source>
</evidence>
<reference evidence="11" key="1">
    <citation type="journal article" date="2014" name="Int. J. Syst. Evol. Microbiol.">
        <title>Complete genome sequence of Corynebacterium casei LMG S-19264T (=DSM 44701T), isolated from a smear-ripened cheese.</title>
        <authorList>
            <consortium name="US DOE Joint Genome Institute (JGI-PGF)"/>
            <person name="Walter F."/>
            <person name="Albersmeier A."/>
            <person name="Kalinowski J."/>
            <person name="Ruckert C."/>
        </authorList>
    </citation>
    <scope>NUCLEOTIDE SEQUENCE</scope>
    <source>
        <strain evidence="11">CCM 7684</strain>
    </source>
</reference>
<keyword evidence="6 9" id="KW-0862">Zinc</keyword>
<name>A0A8J2VM29_9RHOB</name>
<comment type="function">
    <text evidence="9">Catalyzes the conversion of GTP to 2,5-diamino-6-ribosylamino-4(3H)-pyrimidinone 5'-phosphate (DARP), formate and pyrophosphate.</text>
</comment>
<dbReference type="GO" id="GO:0003935">
    <property type="term" value="F:GTP cyclohydrolase II activity"/>
    <property type="evidence" value="ECO:0007669"/>
    <property type="project" value="UniProtKB-UniRule"/>
</dbReference>
<keyword evidence="5 9" id="KW-0378">Hydrolase</keyword>
<evidence type="ECO:0000256" key="5">
    <source>
        <dbReference type="ARBA" id="ARBA00022801"/>
    </source>
</evidence>
<dbReference type="EC" id="3.5.4.25" evidence="9"/>
<keyword evidence="3 9" id="KW-0479">Metal-binding</keyword>
<dbReference type="PANTHER" id="PTHR21327">
    <property type="entry name" value="GTP CYCLOHYDROLASE II-RELATED"/>
    <property type="match status" value="1"/>
</dbReference>
<evidence type="ECO:0000256" key="2">
    <source>
        <dbReference type="ARBA" id="ARBA00022619"/>
    </source>
</evidence>
<feature type="binding site" evidence="9">
    <location>
        <position position="332"/>
    </location>
    <ligand>
        <name>GTP</name>
        <dbReference type="ChEBI" id="CHEBI:37565"/>
    </ligand>
</feature>
<dbReference type="GO" id="GO:0005525">
    <property type="term" value="F:GTP binding"/>
    <property type="evidence" value="ECO:0007669"/>
    <property type="project" value="UniProtKB-KW"/>
</dbReference>
<dbReference type="SUPFAM" id="SSF142695">
    <property type="entry name" value="RibA-like"/>
    <property type="match status" value="1"/>
</dbReference>
<dbReference type="InterPro" id="IPR036144">
    <property type="entry name" value="RibA-like_sf"/>
</dbReference>
<dbReference type="Proteomes" id="UP000602745">
    <property type="component" value="Unassembled WGS sequence"/>
</dbReference>
<reference evidence="11" key="2">
    <citation type="submission" date="2020-09" db="EMBL/GenBank/DDBJ databases">
        <authorList>
            <person name="Sun Q."/>
            <person name="Sedlacek I."/>
        </authorList>
    </citation>
    <scope>NUCLEOTIDE SEQUENCE</scope>
    <source>
        <strain evidence="11">CCM 7684</strain>
    </source>
</reference>
<keyword evidence="12" id="KW-1185">Reference proteome</keyword>
<keyword evidence="2 9" id="KW-0686">Riboflavin biosynthesis</keyword>
<feature type="binding site" evidence="9">
    <location>
        <begin position="270"/>
        <end position="272"/>
    </location>
    <ligand>
        <name>GTP</name>
        <dbReference type="ChEBI" id="CHEBI:37565"/>
    </ligand>
</feature>
<evidence type="ECO:0000256" key="4">
    <source>
        <dbReference type="ARBA" id="ARBA00022741"/>
    </source>
</evidence>
<feature type="domain" description="GTP cyclohydrolase II" evidence="10">
    <location>
        <begin position="186"/>
        <end position="346"/>
    </location>
</feature>
<feature type="active site" description="Nucleophile" evidence="9">
    <location>
        <position position="306"/>
    </location>
</feature>
<dbReference type="HAMAP" id="MF_00179">
    <property type="entry name" value="RibA"/>
    <property type="match status" value="1"/>
</dbReference>
<keyword evidence="7 9" id="KW-0342">GTP-binding</keyword>
<feature type="binding site" evidence="9">
    <location>
        <position position="292"/>
    </location>
    <ligand>
        <name>GTP</name>
        <dbReference type="ChEBI" id="CHEBI:37565"/>
    </ligand>
</feature>
<comment type="catalytic activity">
    <reaction evidence="8 9">
        <text>GTP + 4 H2O = 2,5-diamino-6-hydroxy-4-(5-phosphoribosylamino)-pyrimidine + formate + 2 phosphate + 3 H(+)</text>
        <dbReference type="Rhea" id="RHEA:23704"/>
        <dbReference type="ChEBI" id="CHEBI:15377"/>
        <dbReference type="ChEBI" id="CHEBI:15378"/>
        <dbReference type="ChEBI" id="CHEBI:15740"/>
        <dbReference type="ChEBI" id="CHEBI:37565"/>
        <dbReference type="ChEBI" id="CHEBI:43474"/>
        <dbReference type="ChEBI" id="CHEBI:58614"/>
        <dbReference type="EC" id="3.5.4.25"/>
    </reaction>
</comment>
<dbReference type="AlphaFoldDB" id="A0A8J2VM29"/>
<dbReference type="GO" id="GO:0009231">
    <property type="term" value="P:riboflavin biosynthetic process"/>
    <property type="evidence" value="ECO:0007669"/>
    <property type="project" value="UniProtKB-UniRule"/>
</dbReference>
<dbReference type="CDD" id="cd00641">
    <property type="entry name" value="GTP_cyclohydro2"/>
    <property type="match status" value="1"/>
</dbReference>
<accession>A0A8J2VM29</accession>
<comment type="pathway">
    <text evidence="1 9">Cofactor biosynthesis; riboflavin biosynthesis; 5-amino-6-(D-ribitylamino)uracil from GTP: step 1/4.</text>
</comment>
<evidence type="ECO:0000313" key="11">
    <source>
        <dbReference type="EMBL" id="GGE37827.1"/>
    </source>
</evidence>
<dbReference type="InterPro" id="IPR000926">
    <property type="entry name" value="RibA"/>
</dbReference>
<sequence length="384" mass="41506">MLTSTPSRSPAFSLFGDPHQTRVERAIAEFRSGRPVLFSGGVRSVLAMPTEAVDGPAGDMMLEWAVRGAYLVLTRPRLHHLGVANGVGPRRFPLPMLDRNLIDRLSRQTDAAMTDAAMTDTGESVSPVEEAALELAQLAYLIPSVIAVEAQDPARLVEAGALEVEATAIFNFRDIAARQMRIVSRSPVPLAEARDSEFVVFRGGEGMRDQVAIVVGDPDLSKPVLTRVHSACLTGDLFGSLKCDCGDQLRGGVKRMAESGGGIMLYLDQEGRGSGIANKMRAYKLQCDGLDTYQADSVLGLDLDSRHFAMAGTMLRLLGVARVHLLTNNPEKIAALKAAGIDVVQDLRMFGRPTEENVRYLQAKRDRAGHRIGIEALFGEPAAE</sequence>
<evidence type="ECO:0000256" key="1">
    <source>
        <dbReference type="ARBA" id="ARBA00004853"/>
    </source>
</evidence>
<feature type="binding site" evidence="9">
    <location>
        <position position="248"/>
    </location>
    <ligand>
        <name>GTP</name>
        <dbReference type="ChEBI" id="CHEBI:37565"/>
    </ligand>
</feature>
<dbReference type="GO" id="GO:0005829">
    <property type="term" value="C:cytosol"/>
    <property type="evidence" value="ECO:0007669"/>
    <property type="project" value="TreeGrafter"/>
</dbReference>
<feature type="binding site" evidence="9">
    <location>
        <position position="327"/>
    </location>
    <ligand>
        <name>GTP</name>
        <dbReference type="ChEBI" id="CHEBI:37565"/>
    </ligand>
</feature>
<feature type="binding site" evidence="9">
    <location>
        <position position="243"/>
    </location>
    <ligand>
        <name>Zn(2+)</name>
        <dbReference type="ChEBI" id="CHEBI:29105"/>
        <note>catalytic</note>
    </ligand>
</feature>
<evidence type="ECO:0000256" key="8">
    <source>
        <dbReference type="ARBA" id="ARBA00049295"/>
    </source>
</evidence>
<evidence type="ECO:0000256" key="6">
    <source>
        <dbReference type="ARBA" id="ARBA00022833"/>
    </source>
</evidence>
<dbReference type="Pfam" id="PF00925">
    <property type="entry name" value="GTP_cyclohydro2"/>
    <property type="match status" value="1"/>
</dbReference>
<dbReference type="RefSeq" id="WP_188408947.1">
    <property type="nucleotide sequence ID" value="NZ_BMCP01000001.1"/>
</dbReference>
<comment type="caution">
    <text evidence="11">The sequence shown here is derived from an EMBL/GenBank/DDBJ whole genome shotgun (WGS) entry which is preliminary data.</text>
</comment>
<keyword evidence="4 9" id="KW-0547">Nucleotide-binding</keyword>
<evidence type="ECO:0000256" key="9">
    <source>
        <dbReference type="HAMAP-Rule" id="MF_00179"/>
    </source>
</evidence>
<evidence type="ECO:0000256" key="3">
    <source>
        <dbReference type="ARBA" id="ARBA00022723"/>
    </source>
</evidence>
<dbReference type="NCBIfam" id="NF001591">
    <property type="entry name" value="PRK00393.1"/>
    <property type="match status" value="1"/>
</dbReference>
<protein>
    <recommendedName>
        <fullName evidence="9">GTP cyclohydrolase-2</fullName>
        <ecNumber evidence="9">3.5.4.25</ecNumber>
    </recommendedName>
    <alternativeName>
        <fullName evidence="9">GTP cyclohydrolase II</fullName>
    </alternativeName>
</protein>
<dbReference type="EMBL" id="BMCP01000001">
    <property type="protein sequence ID" value="GGE37827.1"/>
    <property type="molecule type" value="Genomic_DNA"/>
</dbReference>
<evidence type="ECO:0000313" key="12">
    <source>
        <dbReference type="Proteomes" id="UP000602745"/>
    </source>
</evidence>
<dbReference type="PANTHER" id="PTHR21327:SF18">
    <property type="entry name" value="3,4-DIHYDROXY-2-BUTANONE 4-PHOSPHATE SYNTHASE"/>
    <property type="match status" value="1"/>
</dbReference>
<feature type="active site" description="Proton acceptor" evidence="9">
    <location>
        <position position="304"/>
    </location>
</feature>
<dbReference type="UniPathway" id="UPA00275">
    <property type="reaction ID" value="UER00400"/>
</dbReference>
<dbReference type="GO" id="GO:0008270">
    <property type="term" value="F:zinc ion binding"/>
    <property type="evidence" value="ECO:0007669"/>
    <property type="project" value="UniProtKB-UniRule"/>
</dbReference>
<gene>
    <name evidence="9 11" type="primary">ribA</name>
    <name evidence="11" type="ORF">GCM10007276_14040</name>
</gene>